<sequence>MAQDPGFARHMWHQLEPVHALFWYAPEVFGEAKALGFDIDARWPSYFAWRSAPLGAAGPEQVASAFYSFSPRMVAEHVPAAWTIAPPDQILAARLRAVDRMYRSLPGIKVDSAEIAKAAGLARAAAEAANTAGRPIAAANAGLTWPDEPPLVLWHAINILREHRGDGHVAALLTAGLDPAEALVSFASIGAAPVETFSSRGWTAEEWQAAQDRLASRGLVDADGQATDKGRELRDSVERLTDDLAIAPWEALGQDKAERLAELTLPILIANLETGLLPATNTLGIGKVQAPAR</sequence>
<dbReference type="NCBIfam" id="NF047719">
    <property type="entry name" value="SCO6745_fam_HTH"/>
    <property type="match status" value="1"/>
</dbReference>
<evidence type="ECO:0008006" key="3">
    <source>
        <dbReference type="Google" id="ProtNLM"/>
    </source>
</evidence>
<accession>A0A6H9YAL2</accession>
<protein>
    <recommendedName>
        <fullName evidence="3">SalK</fullName>
    </recommendedName>
</protein>
<dbReference type="InterPro" id="IPR054058">
    <property type="entry name" value="HTH_67"/>
</dbReference>
<keyword evidence="2" id="KW-1185">Reference proteome</keyword>
<dbReference type="Pfam" id="PF21863">
    <property type="entry name" value="HTH_67"/>
    <property type="match status" value="1"/>
</dbReference>
<evidence type="ECO:0000313" key="1">
    <source>
        <dbReference type="EMBL" id="KAB2341752.1"/>
    </source>
</evidence>
<dbReference type="OrthoDB" id="157052at2"/>
<comment type="caution">
    <text evidence="1">The sequence shown here is derived from an EMBL/GenBank/DDBJ whole genome shotgun (WGS) entry which is preliminary data.</text>
</comment>
<gene>
    <name evidence="1" type="ORF">F8566_39835</name>
</gene>
<dbReference type="Proteomes" id="UP000468735">
    <property type="component" value="Unassembled WGS sequence"/>
</dbReference>
<reference evidence="1 2" key="1">
    <citation type="submission" date="2019-09" db="EMBL/GenBank/DDBJ databases">
        <title>Actinomadura physcomitrii sp. nov., a novel actinomycete isolated from moss [Physcomitrium sphaericum (Ludw) Fuernr].</title>
        <authorList>
            <person name="Zhuang X."/>
            <person name="Liu C."/>
        </authorList>
    </citation>
    <scope>NUCLEOTIDE SEQUENCE [LARGE SCALE GENOMIC DNA]</scope>
    <source>
        <strain evidence="1 2">HMC1</strain>
    </source>
</reference>
<name>A0A6H9YAL2_9ACTN</name>
<proteinExistence type="predicted"/>
<dbReference type="AlphaFoldDB" id="A0A6H9YAL2"/>
<dbReference type="EMBL" id="WBMT01000024">
    <property type="protein sequence ID" value="KAB2341752.1"/>
    <property type="molecule type" value="Genomic_DNA"/>
</dbReference>
<evidence type="ECO:0000313" key="2">
    <source>
        <dbReference type="Proteomes" id="UP000468735"/>
    </source>
</evidence>
<organism evidence="1 2">
    <name type="scientific">Actinomadura rudentiformis</name>
    <dbReference type="NCBI Taxonomy" id="359158"/>
    <lineage>
        <taxon>Bacteria</taxon>
        <taxon>Bacillati</taxon>
        <taxon>Actinomycetota</taxon>
        <taxon>Actinomycetes</taxon>
        <taxon>Streptosporangiales</taxon>
        <taxon>Thermomonosporaceae</taxon>
        <taxon>Actinomadura</taxon>
    </lineage>
</organism>
<dbReference type="RefSeq" id="WP_151567750.1">
    <property type="nucleotide sequence ID" value="NZ_WBMT01000024.1"/>
</dbReference>